<dbReference type="SUPFAM" id="SSF69318">
    <property type="entry name" value="Integrin alpha N-terminal domain"/>
    <property type="match status" value="1"/>
</dbReference>
<evidence type="ECO:0000313" key="2">
    <source>
        <dbReference type="EMBL" id="MBE6833499.1"/>
    </source>
</evidence>
<dbReference type="RefSeq" id="WP_326840382.1">
    <property type="nucleotide sequence ID" value="NZ_JBKWRC010000002.1"/>
</dbReference>
<proteinExistence type="predicted"/>
<feature type="chain" id="PRO_5038755466" evidence="1">
    <location>
        <begin position="23"/>
        <end position="457"/>
    </location>
</feature>
<accession>A0A928KXL6</accession>
<reference evidence="2" key="1">
    <citation type="submission" date="2019-04" db="EMBL/GenBank/DDBJ databases">
        <title>Evolution of Biomass-Degrading Anaerobic Consortia Revealed by Metagenomics.</title>
        <authorList>
            <person name="Peng X."/>
        </authorList>
    </citation>
    <scope>NUCLEOTIDE SEQUENCE</scope>
    <source>
        <strain evidence="2">SIG551</strain>
    </source>
</reference>
<dbReference type="InterPro" id="IPR028994">
    <property type="entry name" value="Integrin_alpha_N"/>
</dbReference>
<organism evidence="2 3">
    <name type="scientific">Faecalispora sporosphaeroides</name>
    <dbReference type="NCBI Taxonomy" id="1549"/>
    <lineage>
        <taxon>Bacteria</taxon>
        <taxon>Bacillati</taxon>
        <taxon>Bacillota</taxon>
        <taxon>Clostridia</taxon>
        <taxon>Eubacteriales</taxon>
        <taxon>Oscillospiraceae</taxon>
        <taxon>Faecalispora</taxon>
    </lineage>
</organism>
<comment type="caution">
    <text evidence="2">The sequence shown here is derived from an EMBL/GenBank/DDBJ whole genome shotgun (WGS) entry which is preliminary data.</text>
</comment>
<dbReference type="EMBL" id="SVNY01000003">
    <property type="protein sequence ID" value="MBE6833499.1"/>
    <property type="molecule type" value="Genomic_DNA"/>
</dbReference>
<sequence>MRKQVIAAVLALAVLCSGCSSVSLDPQTLMRPPRATGNKEQIHKVLEKKTNDQLNLSYPSRGDYRSAILMWDLTGDGAEDAIALYQNPDQKGGLTISFIRGGSETWAEVGSFNNPATQVDKVCFGDVNRDGVDDVIVGWGNVLNQTSSVSIYSYHDGKMTELSYNQPYNEIEVRDFDGDTYDEIFTASVSTAEQPAIARLLRVTDNMVETIGSAHLDIGVTKYAAVTAGMINSSQYGIVLDGVKAGGNYVTEVLFWDSKKKLLQSPFLDSGTQTANYTQRSTSVTSRDINGDTLIEIPIVNPLPGYSSPLPDEACAMTNWYRYDSVNNILQPVMSMVINQKSGYWFMIPEMWRGKVKVTVKVDREARSLTFYKWLPAAGAAAGTVNNAAAGAVSTGLLKLQEFTEQEWNAGAVTKGFYKLKERNGVVYAASILQPDDPMALNINDITNSFRLIAPQE</sequence>
<name>A0A928KXL6_9FIRM</name>
<dbReference type="AlphaFoldDB" id="A0A928KXL6"/>
<dbReference type="Proteomes" id="UP000754750">
    <property type="component" value="Unassembled WGS sequence"/>
</dbReference>
<dbReference type="Gene3D" id="2.130.10.130">
    <property type="entry name" value="Integrin alpha, N-terminal"/>
    <property type="match status" value="1"/>
</dbReference>
<evidence type="ECO:0000256" key="1">
    <source>
        <dbReference type="SAM" id="SignalP"/>
    </source>
</evidence>
<evidence type="ECO:0000313" key="3">
    <source>
        <dbReference type="Proteomes" id="UP000754750"/>
    </source>
</evidence>
<gene>
    <name evidence="2" type="ORF">E7512_07955</name>
</gene>
<keyword evidence="1" id="KW-0732">Signal</keyword>
<protein>
    <submittedName>
        <fullName evidence="2">VCBS repeat-containing protein</fullName>
    </submittedName>
</protein>
<feature type="signal peptide" evidence="1">
    <location>
        <begin position="1"/>
        <end position="22"/>
    </location>
</feature>